<dbReference type="CDD" id="cd16833">
    <property type="entry name" value="YfiH"/>
    <property type="match status" value="1"/>
</dbReference>
<dbReference type="NCBIfam" id="TIGR00726">
    <property type="entry name" value="peptidoglycan editing factor PgeF"/>
    <property type="match status" value="1"/>
</dbReference>
<evidence type="ECO:0000313" key="11">
    <source>
        <dbReference type="EMBL" id="SEK29669.1"/>
    </source>
</evidence>
<keyword evidence="4" id="KW-0479">Metal-binding</keyword>
<evidence type="ECO:0000256" key="5">
    <source>
        <dbReference type="ARBA" id="ARBA00022801"/>
    </source>
</evidence>
<dbReference type="STRING" id="641665.GCA_002104455_00698"/>
<evidence type="ECO:0000256" key="3">
    <source>
        <dbReference type="ARBA" id="ARBA00022679"/>
    </source>
</evidence>
<dbReference type="AlphaFoldDB" id="A0A1H7FUN4"/>
<comment type="catalytic activity">
    <reaction evidence="7">
        <text>adenosine + H2O + H(+) = inosine + NH4(+)</text>
        <dbReference type="Rhea" id="RHEA:24408"/>
        <dbReference type="ChEBI" id="CHEBI:15377"/>
        <dbReference type="ChEBI" id="CHEBI:15378"/>
        <dbReference type="ChEBI" id="CHEBI:16335"/>
        <dbReference type="ChEBI" id="CHEBI:17596"/>
        <dbReference type="ChEBI" id="CHEBI:28938"/>
        <dbReference type="EC" id="3.5.4.4"/>
    </reaction>
    <physiologicalReaction direction="left-to-right" evidence="7">
        <dbReference type="Rhea" id="RHEA:24409"/>
    </physiologicalReaction>
</comment>
<dbReference type="InterPro" id="IPR003730">
    <property type="entry name" value="Cu_polyphenol_OxRdtase"/>
</dbReference>
<organism evidence="11 12">
    <name type="scientific">Colwellia chukchiensis</name>
    <dbReference type="NCBI Taxonomy" id="641665"/>
    <lineage>
        <taxon>Bacteria</taxon>
        <taxon>Pseudomonadati</taxon>
        <taxon>Pseudomonadota</taxon>
        <taxon>Gammaproteobacteria</taxon>
        <taxon>Alteromonadales</taxon>
        <taxon>Colwelliaceae</taxon>
        <taxon>Colwellia</taxon>
    </lineage>
</organism>
<name>A0A1H7FUN4_9GAMM</name>
<dbReference type="EMBL" id="FOBI01000001">
    <property type="protein sequence ID" value="SEK29669.1"/>
    <property type="molecule type" value="Genomic_DNA"/>
</dbReference>
<evidence type="ECO:0000256" key="1">
    <source>
        <dbReference type="ARBA" id="ARBA00000553"/>
    </source>
</evidence>
<comment type="similarity">
    <text evidence="2 10">Belongs to the purine nucleoside phosphorylase YfiH/LACC1 family.</text>
</comment>
<dbReference type="Pfam" id="PF02578">
    <property type="entry name" value="Cu-oxidase_4"/>
    <property type="match status" value="1"/>
</dbReference>
<dbReference type="PANTHER" id="PTHR30616">
    <property type="entry name" value="UNCHARACTERIZED PROTEIN YFIH"/>
    <property type="match status" value="1"/>
</dbReference>
<comment type="catalytic activity">
    <reaction evidence="9">
        <text>S-methyl-5'-thioadenosine + phosphate = 5-(methylsulfanyl)-alpha-D-ribose 1-phosphate + adenine</text>
        <dbReference type="Rhea" id="RHEA:11852"/>
        <dbReference type="ChEBI" id="CHEBI:16708"/>
        <dbReference type="ChEBI" id="CHEBI:17509"/>
        <dbReference type="ChEBI" id="CHEBI:43474"/>
        <dbReference type="ChEBI" id="CHEBI:58533"/>
        <dbReference type="EC" id="2.4.2.28"/>
    </reaction>
    <physiologicalReaction direction="left-to-right" evidence="9">
        <dbReference type="Rhea" id="RHEA:11853"/>
    </physiologicalReaction>
</comment>
<gene>
    <name evidence="11" type="ORF">SAMN05216262_1014</name>
</gene>
<evidence type="ECO:0000256" key="6">
    <source>
        <dbReference type="ARBA" id="ARBA00022833"/>
    </source>
</evidence>
<keyword evidence="3" id="KW-0808">Transferase</keyword>
<dbReference type="GO" id="GO:0016787">
    <property type="term" value="F:hydrolase activity"/>
    <property type="evidence" value="ECO:0007669"/>
    <property type="project" value="UniProtKB-KW"/>
</dbReference>
<comment type="catalytic activity">
    <reaction evidence="1">
        <text>inosine + phosphate = alpha-D-ribose 1-phosphate + hypoxanthine</text>
        <dbReference type="Rhea" id="RHEA:27646"/>
        <dbReference type="ChEBI" id="CHEBI:17368"/>
        <dbReference type="ChEBI" id="CHEBI:17596"/>
        <dbReference type="ChEBI" id="CHEBI:43474"/>
        <dbReference type="ChEBI" id="CHEBI:57720"/>
        <dbReference type="EC" id="2.4.2.1"/>
    </reaction>
    <physiologicalReaction direction="left-to-right" evidence="1">
        <dbReference type="Rhea" id="RHEA:27647"/>
    </physiologicalReaction>
</comment>
<keyword evidence="6" id="KW-0862">Zinc</keyword>
<keyword evidence="5" id="KW-0378">Hydrolase</keyword>
<comment type="catalytic activity">
    <reaction evidence="8">
        <text>adenosine + phosphate = alpha-D-ribose 1-phosphate + adenine</text>
        <dbReference type="Rhea" id="RHEA:27642"/>
        <dbReference type="ChEBI" id="CHEBI:16335"/>
        <dbReference type="ChEBI" id="CHEBI:16708"/>
        <dbReference type="ChEBI" id="CHEBI:43474"/>
        <dbReference type="ChEBI" id="CHEBI:57720"/>
        <dbReference type="EC" id="2.4.2.1"/>
    </reaction>
    <physiologicalReaction direction="left-to-right" evidence="8">
        <dbReference type="Rhea" id="RHEA:27643"/>
    </physiologicalReaction>
</comment>
<accession>A0A1H7FUN4</accession>
<evidence type="ECO:0000313" key="12">
    <source>
        <dbReference type="Proteomes" id="UP000199297"/>
    </source>
</evidence>
<dbReference type="InterPro" id="IPR011324">
    <property type="entry name" value="Cytotoxic_necrot_fac-like_cat"/>
</dbReference>
<dbReference type="PANTHER" id="PTHR30616:SF2">
    <property type="entry name" value="PURINE NUCLEOSIDE PHOSPHORYLASE LACC1"/>
    <property type="match status" value="1"/>
</dbReference>
<dbReference type="Gene3D" id="3.60.140.10">
    <property type="entry name" value="CNF1/YfiH-like putative cysteine hydrolases"/>
    <property type="match status" value="1"/>
</dbReference>
<evidence type="ECO:0000256" key="9">
    <source>
        <dbReference type="ARBA" id="ARBA00049893"/>
    </source>
</evidence>
<evidence type="ECO:0000256" key="7">
    <source>
        <dbReference type="ARBA" id="ARBA00047989"/>
    </source>
</evidence>
<evidence type="ECO:0000256" key="4">
    <source>
        <dbReference type="ARBA" id="ARBA00022723"/>
    </source>
</evidence>
<dbReference type="Proteomes" id="UP000199297">
    <property type="component" value="Unassembled WGS sequence"/>
</dbReference>
<dbReference type="SUPFAM" id="SSF64438">
    <property type="entry name" value="CNF1/YfiH-like putative cysteine hydrolases"/>
    <property type="match status" value="1"/>
</dbReference>
<dbReference type="GO" id="GO:0017061">
    <property type="term" value="F:S-methyl-5-thioadenosine phosphorylase activity"/>
    <property type="evidence" value="ECO:0007669"/>
    <property type="project" value="UniProtKB-EC"/>
</dbReference>
<evidence type="ECO:0000256" key="10">
    <source>
        <dbReference type="RuleBase" id="RU361274"/>
    </source>
</evidence>
<reference evidence="12" key="1">
    <citation type="submission" date="2016-10" db="EMBL/GenBank/DDBJ databases">
        <authorList>
            <person name="Varghese N."/>
            <person name="Submissions S."/>
        </authorList>
    </citation>
    <scope>NUCLEOTIDE SEQUENCE [LARGE SCALE GENOMIC DNA]</scope>
    <source>
        <strain evidence="12">CGMCC 1.9127</strain>
    </source>
</reference>
<protein>
    <recommendedName>
        <fullName evidence="10">Purine nucleoside phosphorylase</fullName>
    </recommendedName>
</protein>
<dbReference type="GO" id="GO:0005507">
    <property type="term" value="F:copper ion binding"/>
    <property type="evidence" value="ECO:0007669"/>
    <property type="project" value="TreeGrafter"/>
</dbReference>
<evidence type="ECO:0000256" key="2">
    <source>
        <dbReference type="ARBA" id="ARBA00007353"/>
    </source>
</evidence>
<proteinExistence type="inferred from homology"/>
<keyword evidence="12" id="KW-1185">Reference proteome</keyword>
<dbReference type="InterPro" id="IPR038371">
    <property type="entry name" value="Cu_polyphenol_OxRdtase_sf"/>
</dbReference>
<sequence length="260" mass="28637">MLAFSTTRLFPVENNTTLDLKNSFCNAKQRPERMEKFASFNLGDHVGDNPDAVAANRVLLHKLLPASTKIQWLEQVHGNHVIEVDAQHNKALVADASVTRKQGIALAVLTADCLPILLTNRDGTEVAAIHAGWRPLAGNIIQHTVAKMQSKAEHIYAWLGPCIGPQAFEVGEEVKQAFSRLAQQLTVAFTPRLEACVAANEKKYGADLQQIAKLQLMALGIHNVVNMPKCTFQHATQYYSYRRDGQTGRMASIICIKANA</sequence>
<evidence type="ECO:0000256" key="8">
    <source>
        <dbReference type="ARBA" id="ARBA00048968"/>
    </source>
</evidence>